<dbReference type="AlphaFoldDB" id="A0A317PIW2"/>
<reference evidence="3 4" key="1">
    <citation type="submission" date="2018-05" db="EMBL/GenBank/DDBJ databases">
        <title>Genomic Encyclopedia of Type Strains, Phase IV (KMG-IV): sequencing the most valuable type-strain genomes for metagenomic binning, comparative biology and taxonomic classification.</title>
        <authorList>
            <person name="Goeker M."/>
        </authorList>
    </citation>
    <scope>NUCLEOTIDE SEQUENCE [LARGE SCALE GENOMIC DNA]</scope>
    <source>
        <strain evidence="3 4">DSM 19579</strain>
    </source>
</reference>
<dbReference type="OrthoDB" id="6631750at2"/>
<dbReference type="InterPro" id="IPR009808">
    <property type="entry name" value="DUF1378"/>
</dbReference>
<name>A0A317PIW2_9ENTR</name>
<comment type="caution">
    <text evidence="3">The sequence shown here is derived from an EMBL/GenBank/DDBJ whole genome shotgun (WGS) entry which is preliminary data.</text>
</comment>
<gene>
    <name evidence="3" type="ORF">DES37_12911</name>
</gene>
<keyword evidence="4" id="KW-1185">Reference proteome</keyword>
<accession>A0A317PIW2</accession>
<feature type="transmembrane region" description="Helical" evidence="2">
    <location>
        <begin position="6"/>
        <end position="25"/>
    </location>
</feature>
<sequence>MTPIQIVLLYFSFIGVVLLLIAGGWKAIRNWIKAHAATKAQKAAAEAQALEEKAEARAQELLKKLQEEAAESGQTSTTVTGDVSPQAGSTS</sequence>
<keyword evidence="2" id="KW-0472">Membrane</keyword>
<keyword evidence="2" id="KW-1133">Transmembrane helix</keyword>
<keyword evidence="2" id="KW-0812">Transmembrane</keyword>
<dbReference type="Proteomes" id="UP000246744">
    <property type="component" value="Unassembled WGS sequence"/>
</dbReference>
<evidence type="ECO:0000313" key="4">
    <source>
        <dbReference type="Proteomes" id="UP000246744"/>
    </source>
</evidence>
<protein>
    <submittedName>
        <fullName evidence="3">Uncharacterized protein DUF1378</fullName>
    </submittedName>
</protein>
<proteinExistence type="predicted"/>
<feature type="compositionally biased region" description="Polar residues" evidence="1">
    <location>
        <begin position="72"/>
        <end position="91"/>
    </location>
</feature>
<dbReference type="RefSeq" id="WP_110028237.1">
    <property type="nucleotide sequence ID" value="NZ_QGTS01000029.1"/>
</dbReference>
<dbReference type="Pfam" id="PF07125">
    <property type="entry name" value="DUF1378"/>
    <property type="match status" value="1"/>
</dbReference>
<dbReference type="EMBL" id="QGTS01000029">
    <property type="protein sequence ID" value="PWV99566.1"/>
    <property type="molecule type" value="Genomic_DNA"/>
</dbReference>
<feature type="region of interest" description="Disordered" evidence="1">
    <location>
        <begin position="67"/>
        <end position="91"/>
    </location>
</feature>
<evidence type="ECO:0000256" key="2">
    <source>
        <dbReference type="SAM" id="Phobius"/>
    </source>
</evidence>
<evidence type="ECO:0000256" key="1">
    <source>
        <dbReference type="SAM" id="MobiDB-lite"/>
    </source>
</evidence>
<evidence type="ECO:0000313" key="3">
    <source>
        <dbReference type="EMBL" id="PWV99566.1"/>
    </source>
</evidence>
<organism evidence="3 4">
    <name type="scientific">Mangrovibacter plantisponsor</name>
    <dbReference type="NCBI Taxonomy" id="451513"/>
    <lineage>
        <taxon>Bacteria</taxon>
        <taxon>Pseudomonadati</taxon>
        <taxon>Pseudomonadota</taxon>
        <taxon>Gammaproteobacteria</taxon>
        <taxon>Enterobacterales</taxon>
        <taxon>Enterobacteriaceae</taxon>
        <taxon>Mangrovibacter</taxon>
    </lineage>
</organism>